<evidence type="ECO:0000256" key="1">
    <source>
        <dbReference type="SAM" id="MobiDB-lite"/>
    </source>
</evidence>
<evidence type="ECO:0000313" key="2">
    <source>
        <dbReference type="EMBL" id="TKR60749.1"/>
    </source>
</evidence>
<feature type="region of interest" description="Disordered" evidence="1">
    <location>
        <begin position="102"/>
        <end position="136"/>
    </location>
</feature>
<dbReference type="EMBL" id="AZBU02000011">
    <property type="protein sequence ID" value="TKR60749.1"/>
    <property type="molecule type" value="Genomic_DNA"/>
</dbReference>
<name>A0A4U5LX08_STECR</name>
<keyword evidence="3" id="KW-1185">Reference proteome</keyword>
<gene>
    <name evidence="2" type="ORF">L596_027946</name>
</gene>
<organism evidence="2 3">
    <name type="scientific">Steinernema carpocapsae</name>
    <name type="common">Entomopathogenic nematode</name>
    <dbReference type="NCBI Taxonomy" id="34508"/>
    <lineage>
        <taxon>Eukaryota</taxon>
        <taxon>Metazoa</taxon>
        <taxon>Ecdysozoa</taxon>
        <taxon>Nematoda</taxon>
        <taxon>Chromadorea</taxon>
        <taxon>Rhabditida</taxon>
        <taxon>Tylenchina</taxon>
        <taxon>Panagrolaimomorpha</taxon>
        <taxon>Strongyloidoidea</taxon>
        <taxon>Steinernematidae</taxon>
        <taxon>Steinernema</taxon>
    </lineage>
</organism>
<evidence type="ECO:0000313" key="3">
    <source>
        <dbReference type="Proteomes" id="UP000298663"/>
    </source>
</evidence>
<reference evidence="2 3" key="1">
    <citation type="journal article" date="2015" name="Genome Biol.">
        <title>Comparative genomics of Steinernema reveals deeply conserved gene regulatory networks.</title>
        <authorList>
            <person name="Dillman A.R."/>
            <person name="Macchietto M."/>
            <person name="Porter C.F."/>
            <person name="Rogers A."/>
            <person name="Williams B."/>
            <person name="Antoshechkin I."/>
            <person name="Lee M.M."/>
            <person name="Goodwin Z."/>
            <person name="Lu X."/>
            <person name="Lewis E.E."/>
            <person name="Goodrich-Blair H."/>
            <person name="Stock S.P."/>
            <person name="Adams B.J."/>
            <person name="Sternberg P.W."/>
            <person name="Mortazavi A."/>
        </authorList>
    </citation>
    <scope>NUCLEOTIDE SEQUENCE [LARGE SCALE GENOMIC DNA]</scope>
    <source>
        <strain evidence="2 3">ALL</strain>
    </source>
</reference>
<protein>
    <submittedName>
        <fullName evidence="2">Uncharacterized protein</fullName>
    </submittedName>
</protein>
<dbReference type="Proteomes" id="UP000298663">
    <property type="component" value="Unassembled WGS sequence"/>
</dbReference>
<reference evidence="2 3" key="2">
    <citation type="journal article" date="2019" name="G3 (Bethesda)">
        <title>Hybrid Assembly of the Genome of the Entomopathogenic Nematode Steinernema carpocapsae Identifies the X-Chromosome.</title>
        <authorList>
            <person name="Serra L."/>
            <person name="Macchietto M."/>
            <person name="Macias-Munoz A."/>
            <person name="McGill C.J."/>
            <person name="Rodriguez I.M."/>
            <person name="Rodriguez B."/>
            <person name="Murad R."/>
            <person name="Mortazavi A."/>
        </authorList>
    </citation>
    <scope>NUCLEOTIDE SEQUENCE [LARGE SCALE GENOMIC DNA]</scope>
    <source>
        <strain evidence="2 3">ALL</strain>
    </source>
</reference>
<sequence>MRKTIPPVPDPFNIPDDLCLTLGREDEVEAFVMVSNEAERTLIFAADSLLEIAAQSDMIIGDGTFQHFPDLATGFCPGADSPLPRLQRKRLRMDDLLPRCHDDKVPGPLHIGPSSVEDPMGAARSGTQVQAVPHGL</sequence>
<accession>A0A4U5LX08</accession>
<proteinExistence type="predicted"/>
<dbReference type="AlphaFoldDB" id="A0A4U5LX08"/>
<comment type="caution">
    <text evidence="2">The sequence shown here is derived from an EMBL/GenBank/DDBJ whole genome shotgun (WGS) entry which is preliminary data.</text>
</comment>